<dbReference type="PIRSF" id="PIRSF016838">
    <property type="entry name" value="PafC"/>
    <property type="match status" value="1"/>
</dbReference>
<evidence type="ECO:0000313" key="4">
    <source>
        <dbReference type="EMBL" id="NYI90097.1"/>
    </source>
</evidence>
<sequence>MRASRLVSTLLLLQNRGRMTARELADELEVSVRTVYRDMESLSAAGIPVYAEPGHDGGYELLDGYRTRLTGLTVGEAESLFLTGLPGAAADLGLGAVVTAAQLKLTAALPVELRDRAGRISQRFHLDAVSWYQDGDHTPHLTLVADAVWNQREVRLRYERWAAPQEVTRTVQPYGLVLKAGHWYLVARSAGGLRTYRVSRILDAETRSGTFDREPGFDLAGYWQDYLRNFDARRHQHTATVRLSRDALTRLPDLLEPALVEAARRTATEPGPDGWIEVTLPVESAEHTLPELLKLGADAEIVAPEGFRDRIAEIARAMARLYPS</sequence>
<evidence type="ECO:0000256" key="2">
    <source>
        <dbReference type="ARBA" id="ARBA00023163"/>
    </source>
</evidence>
<dbReference type="GO" id="GO:0003700">
    <property type="term" value="F:DNA-binding transcription factor activity"/>
    <property type="evidence" value="ECO:0007669"/>
    <property type="project" value="InterPro"/>
</dbReference>
<dbReference type="InterPro" id="IPR036388">
    <property type="entry name" value="WH-like_DNA-bd_sf"/>
</dbReference>
<dbReference type="Pfam" id="PF25583">
    <property type="entry name" value="WCX"/>
    <property type="match status" value="1"/>
</dbReference>
<dbReference type="InterPro" id="IPR013196">
    <property type="entry name" value="HTH_11"/>
</dbReference>
<proteinExistence type="predicted"/>
<dbReference type="PANTHER" id="PTHR34580">
    <property type="match status" value="1"/>
</dbReference>
<dbReference type="Pfam" id="PF13280">
    <property type="entry name" value="WYL"/>
    <property type="match status" value="1"/>
</dbReference>
<dbReference type="Proteomes" id="UP000549616">
    <property type="component" value="Unassembled WGS sequence"/>
</dbReference>
<dbReference type="SUPFAM" id="SSF46785">
    <property type="entry name" value="Winged helix' DNA-binding domain"/>
    <property type="match status" value="1"/>
</dbReference>
<dbReference type="InterPro" id="IPR026881">
    <property type="entry name" value="WYL_dom"/>
</dbReference>
<protein>
    <submittedName>
        <fullName evidence="4">Putative DNA-binding transcriptional regulator YafY</fullName>
    </submittedName>
</protein>
<accession>A0A853B5P4</accession>
<organism evidence="4 5">
    <name type="scientific">Amycolatopsis endophytica</name>
    <dbReference type="NCBI Taxonomy" id="860233"/>
    <lineage>
        <taxon>Bacteria</taxon>
        <taxon>Bacillati</taxon>
        <taxon>Actinomycetota</taxon>
        <taxon>Actinomycetes</taxon>
        <taxon>Pseudonocardiales</taxon>
        <taxon>Pseudonocardiaceae</taxon>
        <taxon>Amycolatopsis</taxon>
    </lineage>
</organism>
<dbReference type="AlphaFoldDB" id="A0A853B5P4"/>
<keyword evidence="1" id="KW-0805">Transcription regulation</keyword>
<dbReference type="InterPro" id="IPR057727">
    <property type="entry name" value="WCX_dom"/>
</dbReference>
<dbReference type="RefSeq" id="WP_179774156.1">
    <property type="nucleotide sequence ID" value="NZ_JACCFK010000001.1"/>
</dbReference>
<dbReference type="InterPro" id="IPR036390">
    <property type="entry name" value="WH_DNA-bd_sf"/>
</dbReference>
<dbReference type="Gene3D" id="1.10.10.10">
    <property type="entry name" value="Winged helix-like DNA-binding domain superfamily/Winged helix DNA-binding domain"/>
    <property type="match status" value="1"/>
</dbReference>
<dbReference type="InterPro" id="IPR028349">
    <property type="entry name" value="PafC-like"/>
</dbReference>
<dbReference type="Pfam" id="PF08279">
    <property type="entry name" value="HTH_11"/>
    <property type="match status" value="1"/>
</dbReference>
<name>A0A853B5P4_9PSEU</name>
<dbReference type="PROSITE" id="PS51000">
    <property type="entry name" value="HTH_DEOR_2"/>
    <property type="match status" value="1"/>
</dbReference>
<keyword evidence="4" id="KW-0238">DNA-binding</keyword>
<gene>
    <name evidence="4" type="ORF">HNR02_003420</name>
</gene>
<evidence type="ECO:0000313" key="5">
    <source>
        <dbReference type="Proteomes" id="UP000549616"/>
    </source>
</evidence>
<dbReference type="PROSITE" id="PS52050">
    <property type="entry name" value="WYL"/>
    <property type="match status" value="1"/>
</dbReference>
<dbReference type="InterPro" id="IPR051534">
    <property type="entry name" value="CBASS_pafABC_assoc_protein"/>
</dbReference>
<reference evidence="4 5" key="1">
    <citation type="submission" date="2020-07" db="EMBL/GenBank/DDBJ databases">
        <title>Sequencing the genomes of 1000 actinobacteria strains.</title>
        <authorList>
            <person name="Klenk H.-P."/>
        </authorList>
    </citation>
    <scope>NUCLEOTIDE SEQUENCE [LARGE SCALE GENOMIC DNA]</scope>
    <source>
        <strain evidence="4 5">DSM 104006</strain>
    </source>
</reference>
<dbReference type="PANTHER" id="PTHR34580:SF1">
    <property type="entry name" value="PROTEIN PAFC"/>
    <property type="match status" value="1"/>
</dbReference>
<dbReference type="GO" id="GO:0003677">
    <property type="term" value="F:DNA binding"/>
    <property type="evidence" value="ECO:0007669"/>
    <property type="project" value="UniProtKB-KW"/>
</dbReference>
<dbReference type="InterPro" id="IPR001034">
    <property type="entry name" value="DeoR_HTH"/>
</dbReference>
<feature type="domain" description="HTH deoR-type" evidence="3">
    <location>
        <begin position="2"/>
        <end position="57"/>
    </location>
</feature>
<evidence type="ECO:0000256" key="1">
    <source>
        <dbReference type="ARBA" id="ARBA00023015"/>
    </source>
</evidence>
<comment type="caution">
    <text evidence="4">The sequence shown here is derived from an EMBL/GenBank/DDBJ whole genome shotgun (WGS) entry which is preliminary data.</text>
</comment>
<evidence type="ECO:0000259" key="3">
    <source>
        <dbReference type="PROSITE" id="PS51000"/>
    </source>
</evidence>
<dbReference type="EMBL" id="JACCFK010000001">
    <property type="protein sequence ID" value="NYI90097.1"/>
    <property type="molecule type" value="Genomic_DNA"/>
</dbReference>
<keyword evidence="2" id="KW-0804">Transcription</keyword>
<keyword evidence="5" id="KW-1185">Reference proteome</keyword>